<reference evidence="1 2" key="1">
    <citation type="submission" date="2018-10" db="EMBL/GenBank/DDBJ databases">
        <title>Phylogenomics of Brevibacillus.</title>
        <authorList>
            <person name="Dunlap C."/>
        </authorList>
    </citation>
    <scope>NUCLEOTIDE SEQUENCE [LARGE SCALE GENOMIC DNA]</scope>
    <source>
        <strain evidence="1 2">NRRL NRS 1219</strain>
    </source>
</reference>
<gene>
    <name evidence="1" type="ORF">EB820_25465</name>
</gene>
<sequence length="59" mass="7072">MEKSEYWQRLCYNDESGHDANDWPSLTPRKERIVMNKQTKRLFHTCTKKTNVEMGGLLR</sequence>
<name>A0A3M8A3V4_9BACL</name>
<dbReference type="AlphaFoldDB" id="A0A3M8A3V4"/>
<evidence type="ECO:0000313" key="2">
    <source>
        <dbReference type="Proteomes" id="UP000276178"/>
    </source>
</evidence>
<dbReference type="EMBL" id="RHHN01000127">
    <property type="protein sequence ID" value="RNB45850.1"/>
    <property type="molecule type" value="Genomic_DNA"/>
</dbReference>
<proteinExistence type="predicted"/>
<organism evidence="1 2">
    <name type="scientific">Brevibacillus agri</name>
    <dbReference type="NCBI Taxonomy" id="51101"/>
    <lineage>
        <taxon>Bacteria</taxon>
        <taxon>Bacillati</taxon>
        <taxon>Bacillota</taxon>
        <taxon>Bacilli</taxon>
        <taxon>Bacillales</taxon>
        <taxon>Paenibacillaceae</taxon>
        <taxon>Brevibacillus</taxon>
    </lineage>
</organism>
<accession>A0A3M8A3V4</accession>
<comment type="caution">
    <text evidence="1">The sequence shown here is derived from an EMBL/GenBank/DDBJ whole genome shotgun (WGS) entry which is preliminary data.</text>
</comment>
<dbReference type="Proteomes" id="UP000276178">
    <property type="component" value="Unassembled WGS sequence"/>
</dbReference>
<protein>
    <submittedName>
        <fullName evidence="1">Uncharacterized protein</fullName>
    </submittedName>
</protein>
<evidence type="ECO:0000313" key="1">
    <source>
        <dbReference type="EMBL" id="RNB45850.1"/>
    </source>
</evidence>